<keyword evidence="2 6" id="KW-0812">Transmembrane</keyword>
<evidence type="ECO:0000256" key="5">
    <source>
        <dbReference type="SAM" id="MobiDB-lite"/>
    </source>
</evidence>
<dbReference type="GO" id="GO:0009403">
    <property type="term" value="P:toxin biosynthetic process"/>
    <property type="evidence" value="ECO:0007669"/>
    <property type="project" value="InterPro"/>
</dbReference>
<evidence type="ECO:0000256" key="4">
    <source>
        <dbReference type="ARBA" id="ARBA00023136"/>
    </source>
</evidence>
<keyword evidence="3 6" id="KW-1133">Transmembrane helix</keyword>
<feature type="transmembrane region" description="Helical" evidence="6">
    <location>
        <begin position="6"/>
        <end position="24"/>
    </location>
</feature>
<protein>
    <submittedName>
        <fullName evidence="7">CvpA family protein</fullName>
    </submittedName>
</protein>
<dbReference type="EMBL" id="JACCQK010000407">
    <property type="protein sequence ID" value="MBG0779687.1"/>
    <property type="molecule type" value="Genomic_DNA"/>
</dbReference>
<dbReference type="PANTHER" id="PTHR36926:SF1">
    <property type="entry name" value="COLICIN V PRODUCTION PROTEIN"/>
    <property type="match status" value="1"/>
</dbReference>
<dbReference type="InterPro" id="IPR003825">
    <property type="entry name" value="Colicin-V_CvpA"/>
</dbReference>
<evidence type="ECO:0000313" key="8">
    <source>
        <dbReference type="Proteomes" id="UP000706172"/>
    </source>
</evidence>
<feature type="transmembrane region" description="Helical" evidence="6">
    <location>
        <begin position="60"/>
        <end position="80"/>
    </location>
</feature>
<reference evidence="7" key="1">
    <citation type="submission" date="2020-07" db="EMBL/GenBank/DDBJ databases">
        <title>Severe corrosion of carbon steel in oil field produced water can be linked to methanogenic archaea containing a special type of NiFe hydrogenase.</title>
        <authorList>
            <person name="Lahme S."/>
            <person name="Mand J."/>
            <person name="Longwell J."/>
            <person name="Smith R."/>
            <person name="Enning D."/>
        </authorList>
    </citation>
    <scope>NUCLEOTIDE SEQUENCE</scope>
    <source>
        <strain evidence="7">MIC098Bin6</strain>
    </source>
</reference>
<sequence length="200" mass="22032">MNGFDLMVLVIILFCMIRGVSRGLIREMSGIVAVIAGFYGAFTYYWILSPHLDFLVQTPAIRHLISFGVLFCGVVILVGLTAALIRKLMHVVFLGWVDRTFGLVFGTAKGILIVSVLFMMLTTFVSAGSSAMMTRSETAPYLAKISRTMTLFISRNFRIDFLERLNKTNVENAQTKEEDPIGIIGPGSGSDPDIAGKKRV</sequence>
<evidence type="ECO:0000256" key="6">
    <source>
        <dbReference type="SAM" id="Phobius"/>
    </source>
</evidence>
<feature type="region of interest" description="Disordered" evidence="5">
    <location>
        <begin position="179"/>
        <end position="200"/>
    </location>
</feature>
<dbReference type="PANTHER" id="PTHR36926">
    <property type="entry name" value="COLICIN V PRODUCTION PROTEIN"/>
    <property type="match status" value="1"/>
</dbReference>
<keyword evidence="4 6" id="KW-0472">Membrane</keyword>
<comment type="caution">
    <text evidence="7">The sequence shown here is derived from an EMBL/GenBank/DDBJ whole genome shotgun (WGS) entry which is preliminary data.</text>
</comment>
<comment type="subcellular location">
    <subcellularLocation>
        <location evidence="1">Membrane</location>
        <topology evidence="1">Multi-pass membrane protein</topology>
    </subcellularLocation>
</comment>
<dbReference type="Proteomes" id="UP000706172">
    <property type="component" value="Unassembled WGS sequence"/>
</dbReference>
<evidence type="ECO:0000256" key="3">
    <source>
        <dbReference type="ARBA" id="ARBA00022989"/>
    </source>
</evidence>
<proteinExistence type="predicted"/>
<dbReference type="GO" id="GO:0016020">
    <property type="term" value="C:membrane"/>
    <property type="evidence" value="ECO:0007669"/>
    <property type="project" value="UniProtKB-SubCell"/>
</dbReference>
<feature type="transmembrane region" description="Helical" evidence="6">
    <location>
        <begin position="101"/>
        <end position="125"/>
    </location>
</feature>
<evidence type="ECO:0000313" key="7">
    <source>
        <dbReference type="EMBL" id="MBG0779687.1"/>
    </source>
</evidence>
<dbReference type="InterPro" id="IPR052719">
    <property type="entry name" value="CvpA-like"/>
</dbReference>
<name>A0A931GE29_9BACT</name>
<evidence type="ECO:0000256" key="1">
    <source>
        <dbReference type="ARBA" id="ARBA00004141"/>
    </source>
</evidence>
<dbReference type="Pfam" id="PF02674">
    <property type="entry name" value="Colicin_V"/>
    <property type="match status" value="1"/>
</dbReference>
<dbReference type="AlphaFoldDB" id="A0A931GE29"/>
<evidence type="ECO:0000256" key="2">
    <source>
        <dbReference type="ARBA" id="ARBA00022692"/>
    </source>
</evidence>
<feature type="transmembrane region" description="Helical" evidence="6">
    <location>
        <begin position="31"/>
        <end position="48"/>
    </location>
</feature>
<gene>
    <name evidence="7" type="ORF">H0S81_07150</name>
</gene>
<accession>A0A931GE29</accession>
<organism evidence="7 8">
    <name type="scientific">Desulfotignum balticum</name>
    <dbReference type="NCBI Taxonomy" id="115781"/>
    <lineage>
        <taxon>Bacteria</taxon>
        <taxon>Pseudomonadati</taxon>
        <taxon>Thermodesulfobacteriota</taxon>
        <taxon>Desulfobacteria</taxon>
        <taxon>Desulfobacterales</taxon>
        <taxon>Desulfobacteraceae</taxon>
        <taxon>Desulfotignum</taxon>
    </lineage>
</organism>